<dbReference type="Pfam" id="PF00078">
    <property type="entry name" value="RVT_1"/>
    <property type="match status" value="1"/>
</dbReference>
<dbReference type="InterPro" id="IPR043502">
    <property type="entry name" value="DNA/RNA_pol_sf"/>
</dbReference>
<keyword evidence="3" id="KW-1185">Reference proteome</keyword>
<dbReference type="Proteomes" id="UP000035681">
    <property type="component" value="Unplaced"/>
</dbReference>
<organism evidence="3 4">
    <name type="scientific">Strongyloides stercoralis</name>
    <name type="common">Threadworm</name>
    <dbReference type="NCBI Taxonomy" id="6248"/>
    <lineage>
        <taxon>Eukaryota</taxon>
        <taxon>Metazoa</taxon>
        <taxon>Ecdysozoa</taxon>
        <taxon>Nematoda</taxon>
        <taxon>Chromadorea</taxon>
        <taxon>Rhabditida</taxon>
        <taxon>Tylenchina</taxon>
        <taxon>Panagrolaimomorpha</taxon>
        <taxon>Strongyloidoidea</taxon>
        <taxon>Strongyloididae</taxon>
        <taxon>Strongyloides</taxon>
    </lineage>
</organism>
<dbReference type="Gene3D" id="3.30.70.270">
    <property type="match status" value="1"/>
</dbReference>
<evidence type="ECO:0000259" key="2">
    <source>
        <dbReference type="PROSITE" id="PS50878"/>
    </source>
</evidence>
<sequence length="870" mass="99698">NLPATLENLRNLSTQNLKDMCPYKSLTKELILITILDKLSEHKRHEKIIHLFTNPTTNSCTDNDIPEQAQNENLLNIYQFQSIMAAGSVTETPTFDSKSMSMLENEFVVKNITDDASQLAWLQLKMGIHNLEMLPNINSTTTYSQYKHTHKGKFLSDVSDQKLLVQYGMYRVTLTKRAIERISKVLPDKIKPLNQERCKFCNFPGHQESDCQRKAKGLERGDYFAIKQQRRKESVVPVDSQIKQEMYQSHNILALDTSKVNDSIDDGILSPGEFHNSYLETVNNVNNHPEFENELPVTQMEISSTTCFINQAKVLLDVGANVNVLNTEIAKKLQIFDKSIKKKILSCGSDLITFQISSPYSITYKDTANKKIVVSDSFKQDIKKLYPDALVSPTNLLGKCSITTPPLNFRDNEMPKMIRYGIPPHLVPKVQREIDKMIKLGVCSVNYNTKFIVPLRIVNKDHDQIRLCQDFRELNKKLFTDYYCSPSFKELFISMNSFKFASRIDLRKAYWQISLHPTNIGKLEFFFNRTIYSLNRLPFRLSSSPGIFQRVLDEILCDVPSLVYQDDILIIAGDTYESHRSFVLQTIQRLHSYGLVINLDKSTFYDAECLFLGFKLTSSGIAPNPKLIQALKDFRTPKTPYQLRPFRGLFNFLSHNIPNSASLSVNLNSFLGTLPKSRKKIPIPLAVQQDIINMKESMCRIVTLGFSDFSKPFILMCDASNTGYGSILLQSHAPLTHSLNSKHLYPLAVHSRSWDALARSATPTYYELKAISHNNPAADSFSRQPLGEDNKYDIMNNYKVEDMRTLYELLNQLDEMPKELIIKDHNLKKQKNEKRSVIMEKEKKPINQTTLKTVDGKYVNKFEVLSKSKK</sequence>
<dbReference type="InterPro" id="IPR043128">
    <property type="entry name" value="Rev_trsase/Diguanyl_cyclase"/>
</dbReference>
<dbReference type="InterPro" id="IPR050951">
    <property type="entry name" value="Retrovirus_Pol_polyprotein"/>
</dbReference>
<proteinExistence type="predicted"/>
<dbReference type="InterPro" id="IPR041577">
    <property type="entry name" value="RT_RNaseH_2"/>
</dbReference>
<accession>A0AAF5DJW3</accession>
<dbReference type="CDD" id="cd01647">
    <property type="entry name" value="RT_LTR"/>
    <property type="match status" value="1"/>
</dbReference>
<protein>
    <submittedName>
        <fullName evidence="4">Reverse transcriptase domain-containing protein</fullName>
    </submittedName>
</protein>
<evidence type="ECO:0000313" key="3">
    <source>
        <dbReference type="Proteomes" id="UP000035681"/>
    </source>
</evidence>
<keyword evidence="1" id="KW-0511">Multifunctional enzyme</keyword>
<dbReference type="PANTHER" id="PTHR37984:SF5">
    <property type="entry name" value="PROTEIN NYNRIN-LIKE"/>
    <property type="match status" value="1"/>
</dbReference>
<dbReference type="AlphaFoldDB" id="A0AAF5DJW3"/>
<name>A0AAF5DJW3_STRER</name>
<dbReference type="Pfam" id="PF17919">
    <property type="entry name" value="RT_RNaseH_2"/>
    <property type="match status" value="1"/>
</dbReference>
<dbReference type="PANTHER" id="PTHR37984">
    <property type="entry name" value="PROTEIN CBG26694"/>
    <property type="match status" value="1"/>
</dbReference>
<feature type="domain" description="Reverse transcriptase" evidence="2">
    <location>
        <begin position="439"/>
        <end position="616"/>
    </location>
</feature>
<reference evidence="4" key="1">
    <citation type="submission" date="2024-02" db="UniProtKB">
        <authorList>
            <consortium name="WormBaseParasite"/>
        </authorList>
    </citation>
    <scope>IDENTIFICATION</scope>
</reference>
<evidence type="ECO:0000313" key="4">
    <source>
        <dbReference type="WBParaSite" id="TCONS_00014005.p1"/>
    </source>
</evidence>
<evidence type="ECO:0000256" key="1">
    <source>
        <dbReference type="ARBA" id="ARBA00023268"/>
    </source>
</evidence>
<dbReference type="PROSITE" id="PS50878">
    <property type="entry name" value="RT_POL"/>
    <property type="match status" value="1"/>
</dbReference>
<dbReference type="InterPro" id="IPR000477">
    <property type="entry name" value="RT_dom"/>
</dbReference>
<dbReference type="GO" id="GO:0003824">
    <property type="term" value="F:catalytic activity"/>
    <property type="evidence" value="ECO:0007669"/>
    <property type="project" value="UniProtKB-KW"/>
</dbReference>
<dbReference type="Gene3D" id="3.10.10.10">
    <property type="entry name" value="HIV Type 1 Reverse Transcriptase, subunit A, domain 1"/>
    <property type="match status" value="1"/>
</dbReference>
<dbReference type="WBParaSite" id="TCONS_00014005.p1">
    <property type="protein sequence ID" value="TCONS_00014005.p1"/>
    <property type="gene ID" value="XLOC_009146"/>
</dbReference>
<dbReference type="SUPFAM" id="SSF56672">
    <property type="entry name" value="DNA/RNA polymerases"/>
    <property type="match status" value="1"/>
</dbReference>